<dbReference type="GO" id="GO:0043093">
    <property type="term" value="P:FtsZ-dependent cytokinesis"/>
    <property type="evidence" value="ECO:0007669"/>
    <property type="project" value="UniProtKB-UniRule"/>
</dbReference>
<evidence type="ECO:0000256" key="1">
    <source>
        <dbReference type="ARBA" id="ARBA00022475"/>
    </source>
</evidence>
<dbReference type="CDD" id="cd24048">
    <property type="entry name" value="ASKHA_NBD_FtsA"/>
    <property type="match status" value="1"/>
</dbReference>
<keyword evidence="3 5" id="KW-0472">Membrane</keyword>
<dbReference type="KEGG" id="gso:PH603_06745"/>
<keyword evidence="2 5" id="KW-0132">Cell division</keyword>
<dbReference type="InterPro" id="IPR020823">
    <property type="entry name" value="Cell_div_FtsA"/>
</dbReference>
<evidence type="ECO:0000256" key="4">
    <source>
        <dbReference type="ARBA" id="ARBA00023306"/>
    </source>
</evidence>
<dbReference type="Pfam" id="PF14450">
    <property type="entry name" value="FtsA"/>
    <property type="match status" value="1"/>
</dbReference>
<keyword evidence="4 5" id="KW-0131">Cell cycle</keyword>
<dbReference type="PANTHER" id="PTHR32432:SF4">
    <property type="entry name" value="CELL DIVISION PROTEIN FTSA"/>
    <property type="match status" value="1"/>
</dbReference>
<dbReference type="NCBIfam" id="TIGR01174">
    <property type="entry name" value="ftsA"/>
    <property type="match status" value="1"/>
</dbReference>
<dbReference type="Proteomes" id="UP001217500">
    <property type="component" value="Chromosome"/>
</dbReference>
<reference evidence="8" key="1">
    <citation type="submission" date="2023-01" db="EMBL/GenBank/DDBJ databases">
        <title>The genome sequence of Kordiimonadaceae bacterium 6D33.</title>
        <authorList>
            <person name="Liu Y."/>
        </authorList>
    </citation>
    <scope>NUCLEOTIDE SEQUENCE</scope>
    <source>
        <strain evidence="8">6D33</strain>
    </source>
</reference>
<gene>
    <name evidence="5 8" type="primary">ftsA</name>
    <name evidence="8" type="ORF">PH603_06745</name>
</gene>
<dbReference type="PANTHER" id="PTHR32432">
    <property type="entry name" value="CELL DIVISION PROTEIN FTSA-RELATED"/>
    <property type="match status" value="1"/>
</dbReference>
<evidence type="ECO:0000259" key="7">
    <source>
        <dbReference type="SMART" id="SM00842"/>
    </source>
</evidence>
<dbReference type="Gene3D" id="3.30.420.40">
    <property type="match status" value="1"/>
</dbReference>
<evidence type="ECO:0000256" key="2">
    <source>
        <dbReference type="ARBA" id="ARBA00022618"/>
    </source>
</evidence>
<dbReference type="EMBL" id="CP116805">
    <property type="protein sequence ID" value="WCL55455.1"/>
    <property type="molecule type" value="Genomic_DNA"/>
</dbReference>
<dbReference type="Gene3D" id="3.30.1490.110">
    <property type="match status" value="1"/>
</dbReference>
<dbReference type="InterPro" id="IPR003494">
    <property type="entry name" value="SHS2_FtsA"/>
</dbReference>
<comment type="function">
    <text evidence="5 6">Cell division protein that is involved in the assembly of the Z ring. May serve as a membrane anchor for the Z ring.</text>
</comment>
<dbReference type="GO" id="GO:0009898">
    <property type="term" value="C:cytoplasmic side of plasma membrane"/>
    <property type="evidence" value="ECO:0007669"/>
    <property type="project" value="UniProtKB-UniRule"/>
</dbReference>
<evidence type="ECO:0000256" key="5">
    <source>
        <dbReference type="HAMAP-Rule" id="MF_02033"/>
    </source>
</evidence>
<comment type="subcellular location">
    <subcellularLocation>
        <location evidence="5">Cell membrane</location>
        <topology evidence="5">Peripheral membrane protein</topology>
        <orientation evidence="5">Cytoplasmic side</orientation>
    </subcellularLocation>
    <text evidence="5">Localizes to the Z ring in an FtsZ-dependent manner. Targeted to the membrane through a conserved C-terminal amphipathic helix.</text>
</comment>
<evidence type="ECO:0000256" key="6">
    <source>
        <dbReference type="PIRNR" id="PIRNR003101"/>
    </source>
</evidence>
<dbReference type="SMART" id="SM00842">
    <property type="entry name" value="FtsA"/>
    <property type="match status" value="1"/>
</dbReference>
<dbReference type="PIRSF" id="PIRSF003101">
    <property type="entry name" value="FtsA"/>
    <property type="match status" value="1"/>
</dbReference>
<protein>
    <recommendedName>
        <fullName evidence="5 6">Cell division protein FtsA</fullName>
    </recommendedName>
</protein>
<keyword evidence="1 5" id="KW-1003">Cell membrane</keyword>
<dbReference type="InterPro" id="IPR050696">
    <property type="entry name" value="FtsA/MreB"/>
</dbReference>
<keyword evidence="9" id="KW-1185">Reference proteome</keyword>
<dbReference type="AlphaFoldDB" id="A0AAF0BN32"/>
<comment type="similarity">
    <text evidence="5 6">Belongs to the FtsA/MreB family.</text>
</comment>
<proteinExistence type="inferred from homology"/>
<evidence type="ECO:0000313" key="8">
    <source>
        <dbReference type="EMBL" id="WCL55455.1"/>
    </source>
</evidence>
<evidence type="ECO:0000256" key="3">
    <source>
        <dbReference type="ARBA" id="ARBA00023136"/>
    </source>
</evidence>
<accession>A0AAF0BN32</accession>
<dbReference type="RefSeq" id="WP_289505270.1">
    <property type="nucleotide sequence ID" value="NZ_CP116805.1"/>
</dbReference>
<feature type="domain" description="SHS2" evidence="7">
    <location>
        <begin position="9"/>
        <end position="195"/>
    </location>
</feature>
<dbReference type="GO" id="GO:0032153">
    <property type="term" value="C:cell division site"/>
    <property type="evidence" value="ECO:0007669"/>
    <property type="project" value="UniProtKB-UniRule"/>
</dbReference>
<organism evidence="8 9">
    <name type="scientific">Gimibacter soli</name>
    <dbReference type="NCBI Taxonomy" id="3024400"/>
    <lineage>
        <taxon>Bacteria</taxon>
        <taxon>Pseudomonadati</taxon>
        <taxon>Pseudomonadota</taxon>
        <taxon>Alphaproteobacteria</taxon>
        <taxon>Kordiimonadales</taxon>
        <taxon>Temperatibacteraceae</taxon>
        <taxon>Gimibacter</taxon>
    </lineage>
</organism>
<dbReference type="Pfam" id="PF02491">
    <property type="entry name" value="SHS2_FTSA"/>
    <property type="match status" value="1"/>
</dbReference>
<name>A0AAF0BN32_9PROT</name>
<sequence length="418" mass="43588">MSARNEGLIAALDVGSAKVACLIAEIGPSGQITVKGVGNRACHGVSAGAVIDMAETEKAIRASVDQAERMAGATIADVVLSFSGGDPRSAVIEAEIEIGGHAVAEADVIQVVNKARSDFDPGDASILHAVPAAYSLDGNYSPHPPVGMYGKKLGVALHIVTCDDGPLRNLEACVRRAHLNVADVVLAPYAAGLATLVEDEAKMGAASIDIGGGTAGISVFAQGALVHSEVVPIGGSHVTEEVARALLTPFEHAERLKTFNGSALPDQMDNKVEIEVPQVGETDRETSFARMPRSALNHVVQRELETLFATVGDRLDASGFGGVSGRRVVLSGGVAQTEGVRELAAAVLGRQVRIGRPTLVGGLPAAAQSPSFATAVGMLIYTARMQRHGRQKSKNWRTAGTKPKGTIAKLVYWIRENF</sequence>
<evidence type="ECO:0000313" key="9">
    <source>
        <dbReference type="Proteomes" id="UP001217500"/>
    </source>
</evidence>
<dbReference type="SUPFAM" id="SSF53067">
    <property type="entry name" value="Actin-like ATPase domain"/>
    <property type="match status" value="2"/>
</dbReference>
<comment type="subunit">
    <text evidence="5">Self-interacts. Interacts with FtsZ.</text>
</comment>
<dbReference type="InterPro" id="IPR043129">
    <property type="entry name" value="ATPase_NBD"/>
</dbReference>
<dbReference type="HAMAP" id="MF_02033">
    <property type="entry name" value="FtsA"/>
    <property type="match status" value="1"/>
</dbReference>